<dbReference type="AlphaFoldDB" id="A0A066WQN9"/>
<evidence type="ECO:0000256" key="2">
    <source>
        <dbReference type="ARBA" id="ARBA00022448"/>
    </source>
</evidence>
<accession>A0A066WQN9</accession>
<dbReference type="GeneID" id="25261485"/>
<reference evidence="10 11" key="1">
    <citation type="submission" date="2014-05" db="EMBL/GenBank/DDBJ databases">
        <title>Draft genome sequence of a rare smut relative, Tilletiaria anomala UBC 951.</title>
        <authorList>
            <consortium name="DOE Joint Genome Institute"/>
            <person name="Toome M."/>
            <person name="Kuo A."/>
            <person name="Henrissat B."/>
            <person name="Lipzen A."/>
            <person name="Tritt A."/>
            <person name="Yoshinaga Y."/>
            <person name="Zane M."/>
            <person name="Barry K."/>
            <person name="Grigoriev I.V."/>
            <person name="Spatafora J.W."/>
            <person name="Aimea M.C."/>
        </authorList>
    </citation>
    <scope>NUCLEOTIDE SEQUENCE [LARGE SCALE GENOMIC DNA]</scope>
    <source>
        <strain evidence="10 11">UBC 951</strain>
    </source>
</reference>
<evidence type="ECO:0000256" key="4">
    <source>
        <dbReference type="ARBA" id="ARBA00022737"/>
    </source>
</evidence>
<keyword evidence="6 8" id="KW-0472">Membrane</keyword>
<dbReference type="Pfam" id="PF04193">
    <property type="entry name" value="PQ-loop"/>
    <property type="match status" value="2"/>
</dbReference>
<evidence type="ECO:0000256" key="9">
    <source>
        <dbReference type="SAM" id="Phobius"/>
    </source>
</evidence>
<keyword evidence="3 8" id="KW-0812">Transmembrane</keyword>
<dbReference type="OrthoDB" id="271506at2759"/>
<dbReference type="STRING" id="1037660.A0A066WQN9"/>
<evidence type="ECO:0000256" key="5">
    <source>
        <dbReference type="ARBA" id="ARBA00022989"/>
    </source>
</evidence>
<dbReference type="Gene3D" id="1.20.1280.290">
    <property type="match status" value="2"/>
</dbReference>
<evidence type="ECO:0000256" key="3">
    <source>
        <dbReference type="ARBA" id="ARBA00022692"/>
    </source>
</evidence>
<keyword evidence="5 8" id="KW-1133">Transmembrane helix</keyword>
<keyword evidence="4" id="KW-0677">Repeat</keyword>
<comment type="subcellular location">
    <subcellularLocation>
        <location evidence="1 8">Membrane</location>
        <topology evidence="1 8">Multi-pass membrane protein</topology>
    </subcellularLocation>
</comment>
<evidence type="ECO:0000256" key="7">
    <source>
        <dbReference type="ARBA" id="ARBA00038475"/>
    </source>
</evidence>
<dbReference type="SMART" id="SM00679">
    <property type="entry name" value="CTNS"/>
    <property type="match status" value="2"/>
</dbReference>
<organism evidence="10 11">
    <name type="scientific">Tilletiaria anomala (strain ATCC 24038 / CBS 436.72 / UBC 951)</name>
    <dbReference type="NCBI Taxonomy" id="1037660"/>
    <lineage>
        <taxon>Eukaryota</taxon>
        <taxon>Fungi</taxon>
        <taxon>Dikarya</taxon>
        <taxon>Basidiomycota</taxon>
        <taxon>Ustilaginomycotina</taxon>
        <taxon>Exobasidiomycetes</taxon>
        <taxon>Georgefischeriales</taxon>
        <taxon>Tilletiariaceae</taxon>
        <taxon>Tilletiaria</taxon>
    </lineage>
</organism>
<dbReference type="InterPro" id="IPR016817">
    <property type="entry name" value="MannP-dilichol_defect-1"/>
</dbReference>
<feature type="transmembrane region" description="Helical" evidence="9">
    <location>
        <begin position="128"/>
        <end position="145"/>
    </location>
</feature>
<dbReference type="FunFam" id="1.20.1280.290:FF:000006">
    <property type="entry name" value="mannose-P-dolichol utilization defect 1 protein"/>
    <property type="match status" value="1"/>
</dbReference>
<dbReference type="GO" id="GO:0016020">
    <property type="term" value="C:membrane"/>
    <property type="evidence" value="ECO:0007669"/>
    <property type="project" value="UniProtKB-SubCell"/>
</dbReference>
<evidence type="ECO:0000313" key="10">
    <source>
        <dbReference type="EMBL" id="KDN52950.1"/>
    </source>
</evidence>
<dbReference type="PANTHER" id="PTHR12226:SF2">
    <property type="entry name" value="MANNOSE-P-DOLICHOL UTILIZATION DEFECT 1 PROTEIN"/>
    <property type="match status" value="1"/>
</dbReference>
<keyword evidence="11" id="KW-1185">Reference proteome</keyword>
<evidence type="ECO:0000256" key="8">
    <source>
        <dbReference type="PIRNR" id="PIRNR023381"/>
    </source>
</evidence>
<comment type="caution">
    <text evidence="10">The sequence shown here is derived from an EMBL/GenBank/DDBJ whole genome shotgun (WGS) entry which is preliminary data.</text>
</comment>
<evidence type="ECO:0000313" key="11">
    <source>
        <dbReference type="Proteomes" id="UP000027361"/>
    </source>
</evidence>
<protein>
    <recommendedName>
        <fullName evidence="8">Mannose-P-dolichol utilization defect 1 protein homolog</fullName>
    </recommendedName>
</protein>
<gene>
    <name evidence="10" type="ORF">K437DRAFT_133248</name>
</gene>
<dbReference type="HOGENOM" id="CLU_053568_0_0_1"/>
<dbReference type="InterPro" id="IPR006603">
    <property type="entry name" value="PQ-loop_rpt"/>
</dbReference>
<comment type="similarity">
    <text evidence="7 8">Belongs to the MPDU1 (TC 2.A.43.3) family.</text>
</comment>
<keyword evidence="2" id="KW-0813">Transport</keyword>
<feature type="transmembrane region" description="Helical" evidence="9">
    <location>
        <begin position="226"/>
        <end position="244"/>
    </location>
</feature>
<evidence type="ECO:0000256" key="1">
    <source>
        <dbReference type="ARBA" id="ARBA00004141"/>
    </source>
</evidence>
<dbReference type="PANTHER" id="PTHR12226">
    <property type="entry name" value="MANNOSE-P-DOLICHOL UTILIZATION DEFECT 1 LEC35 -RELATED"/>
    <property type="match status" value="1"/>
</dbReference>
<proteinExistence type="inferred from homology"/>
<evidence type="ECO:0000256" key="6">
    <source>
        <dbReference type="ARBA" id="ARBA00023136"/>
    </source>
</evidence>
<dbReference type="PIRSF" id="PIRSF023381">
    <property type="entry name" value="MannP-dilichol_defect-1p"/>
    <property type="match status" value="1"/>
</dbReference>
<sequence length="293" mass="31695">MAQGSAAAASSAGWQHAAQRFTRNLPALVRDPAVAVLGQVIPECYTKLVYNIDLSSKYCLHLALSKSLGLGIVVFGSIMKVPQILKIVNSRSARGISLSMYILEVLAYTISLAYAYRRQIPFSTYGENASLTVQNMVITLLIIAYSPVKSLPASSASATKSRRSAALLIAATLMALLSLFLFTPSLCSISLLSLLQAMTIPISLMSKVPQILELHRRKAPGQLSSIVVFAQLLGTVARVFTTLTETDDALLFWGFALATVFNAVIAVQLVMYWNGNDKHAPMLGGEKDNRKLD</sequence>
<dbReference type="Proteomes" id="UP000027361">
    <property type="component" value="Unassembled WGS sequence"/>
</dbReference>
<dbReference type="RefSeq" id="XP_013245789.1">
    <property type="nucleotide sequence ID" value="XM_013390335.1"/>
</dbReference>
<dbReference type="OMA" id="LQVLYYW"/>
<feature type="transmembrane region" description="Helical" evidence="9">
    <location>
        <begin position="250"/>
        <end position="273"/>
    </location>
</feature>
<dbReference type="InParanoid" id="A0A066WQN9"/>
<dbReference type="EMBL" id="JMSN01000005">
    <property type="protein sequence ID" value="KDN52950.1"/>
    <property type="molecule type" value="Genomic_DNA"/>
</dbReference>
<name>A0A066WQN9_TILAU</name>
<feature type="transmembrane region" description="Helical" evidence="9">
    <location>
        <begin position="98"/>
        <end position="116"/>
    </location>
</feature>
<feature type="transmembrane region" description="Helical" evidence="9">
    <location>
        <begin position="165"/>
        <end position="182"/>
    </location>
</feature>